<reference evidence="8 9" key="1">
    <citation type="journal article" date="2017" name="Nat. Ecol. Evol.">
        <title>Scallop genome provides insights into evolution of bilaterian karyotype and development.</title>
        <authorList>
            <person name="Wang S."/>
            <person name="Zhang J."/>
            <person name="Jiao W."/>
            <person name="Li J."/>
            <person name="Xun X."/>
            <person name="Sun Y."/>
            <person name="Guo X."/>
            <person name="Huan P."/>
            <person name="Dong B."/>
            <person name="Zhang L."/>
            <person name="Hu X."/>
            <person name="Sun X."/>
            <person name="Wang J."/>
            <person name="Zhao C."/>
            <person name="Wang Y."/>
            <person name="Wang D."/>
            <person name="Huang X."/>
            <person name="Wang R."/>
            <person name="Lv J."/>
            <person name="Li Y."/>
            <person name="Zhang Z."/>
            <person name="Liu B."/>
            <person name="Lu W."/>
            <person name="Hui Y."/>
            <person name="Liang J."/>
            <person name="Zhou Z."/>
            <person name="Hou R."/>
            <person name="Li X."/>
            <person name="Liu Y."/>
            <person name="Li H."/>
            <person name="Ning X."/>
            <person name="Lin Y."/>
            <person name="Zhao L."/>
            <person name="Xing Q."/>
            <person name="Dou J."/>
            <person name="Li Y."/>
            <person name="Mao J."/>
            <person name="Guo H."/>
            <person name="Dou H."/>
            <person name="Li T."/>
            <person name="Mu C."/>
            <person name="Jiang W."/>
            <person name="Fu Q."/>
            <person name="Fu X."/>
            <person name="Miao Y."/>
            <person name="Liu J."/>
            <person name="Yu Q."/>
            <person name="Li R."/>
            <person name="Liao H."/>
            <person name="Li X."/>
            <person name="Kong Y."/>
            <person name="Jiang Z."/>
            <person name="Chourrout D."/>
            <person name="Li R."/>
            <person name="Bao Z."/>
        </authorList>
    </citation>
    <scope>NUCLEOTIDE SEQUENCE [LARGE SCALE GENOMIC DNA]</scope>
    <source>
        <strain evidence="8 9">PY_sf001</strain>
    </source>
</reference>
<proteinExistence type="predicted"/>
<feature type="transmembrane region" description="Helical" evidence="5">
    <location>
        <begin position="293"/>
        <end position="320"/>
    </location>
</feature>
<dbReference type="InterPro" id="IPR006202">
    <property type="entry name" value="Neur_chan_lig-bd"/>
</dbReference>
<dbReference type="InterPro" id="IPR036734">
    <property type="entry name" value="Neur_chan_lig-bd_sf"/>
</dbReference>
<dbReference type="STRING" id="6573.A0A210PFR0"/>
<dbReference type="OrthoDB" id="189655at2759"/>
<evidence type="ECO:0000256" key="4">
    <source>
        <dbReference type="ARBA" id="ARBA00023136"/>
    </source>
</evidence>
<feature type="transmembrane region" description="Helical" evidence="5">
    <location>
        <begin position="196"/>
        <end position="218"/>
    </location>
</feature>
<evidence type="ECO:0000313" key="8">
    <source>
        <dbReference type="EMBL" id="OWF35286.1"/>
    </source>
</evidence>
<keyword evidence="3 5" id="KW-1133">Transmembrane helix</keyword>
<organism evidence="8 9">
    <name type="scientific">Mizuhopecten yessoensis</name>
    <name type="common">Japanese scallop</name>
    <name type="synonym">Patinopecten yessoensis</name>
    <dbReference type="NCBI Taxonomy" id="6573"/>
    <lineage>
        <taxon>Eukaryota</taxon>
        <taxon>Metazoa</taxon>
        <taxon>Spiralia</taxon>
        <taxon>Lophotrochozoa</taxon>
        <taxon>Mollusca</taxon>
        <taxon>Bivalvia</taxon>
        <taxon>Autobranchia</taxon>
        <taxon>Pteriomorphia</taxon>
        <taxon>Pectinida</taxon>
        <taxon>Pectinoidea</taxon>
        <taxon>Pectinidae</taxon>
        <taxon>Mizuhopecten</taxon>
    </lineage>
</organism>
<accession>A0A210PFR0</accession>
<keyword evidence="9" id="KW-1185">Reference proteome</keyword>
<dbReference type="InterPro" id="IPR038050">
    <property type="entry name" value="Neuro_actylchol_rec"/>
</dbReference>
<evidence type="ECO:0000256" key="5">
    <source>
        <dbReference type="SAM" id="Phobius"/>
    </source>
</evidence>
<evidence type="ECO:0000313" key="9">
    <source>
        <dbReference type="Proteomes" id="UP000242188"/>
    </source>
</evidence>
<dbReference type="Pfam" id="PF02932">
    <property type="entry name" value="Neur_chan_memb"/>
    <property type="match status" value="1"/>
</dbReference>
<evidence type="ECO:0000259" key="6">
    <source>
        <dbReference type="Pfam" id="PF02931"/>
    </source>
</evidence>
<dbReference type="InterPro" id="IPR006201">
    <property type="entry name" value="Neur_channel"/>
</dbReference>
<feature type="transmembrane region" description="Helical" evidence="5">
    <location>
        <begin position="260"/>
        <end position="281"/>
    </location>
</feature>
<dbReference type="InterPro" id="IPR006029">
    <property type="entry name" value="Neurotrans-gated_channel_TM"/>
</dbReference>
<dbReference type="PANTHER" id="PTHR18945">
    <property type="entry name" value="NEUROTRANSMITTER GATED ION CHANNEL"/>
    <property type="match status" value="1"/>
</dbReference>
<feature type="domain" description="Neurotransmitter-gated ion-channel transmembrane" evidence="7">
    <location>
        <begin position="206"/>
        <end position="282"/>
    </location>
</feature>
<protein>
    <submittedName>
        <fullName evidence="8">Cys-loop ligand-gated ion channel</fullName>
    </submittedName>
</protein>
<dbReference type="Gene3D" id="1.20.58.390">
    <property type="entry name" value="Neurotransmitter-gated ion-channel transmembrane domain"/>
    <property type="match status" value="1"/>
</dbReference>
<dbReference type="GO" id="GO:0016020">
    <property type="term" value="C:membrane"/>
    <property type="evidence" value="ECO:0007669"/>
    <property type="project" value="UniProtKB-SubCell"/>
</dbReference>
<dbReference type="SUPFAM" id="SSF63712">
    <property type="entry name" value="Nicotinic receptor ligand binding domain-like"/>
    <property type="match status" value="1"/>
</dbReference>
<comment type="caution">
    <text evidence="8">The sequence shown here is derived from an EMBL/GenBank/DDBJ whole genome shotgun (WGS) entry which is preliminary data.</text>
</comment>
<evidence type="ECO:0000256" key="3">
    <source>
        <dbReference type="ARBA" id="ARBA00022989"/>
    </source>
</evidence>
<dbReference type="Proteomes" id="UP000242188">
    <property type="component" value="Unassembled WGS sequence"/>
</dbReference>
<sequence length="386" mass="44924">MDSQLPPLNNKKKHVYVKVVFLKVGEIDTIKENFAADVFIQARWRESQLDNTTVSEKDLSQFWCPRLLVHNVMDASKDRTWRELVHDKGGAAYVVEKRRIKGHFSEKLELMDFPFDYQSLSLQITSELPDSKVAIHEDNKEISAINVTCFVDEQEWFLYDYVESVQEVSTKEFSAKKHIQFPWLVVGCCAVRRAGFFAWNVILIMTLISSISLATFAVDRSLPQNRLQLSITLMLTSVTFKSVASANIPKISYYTHLDRYVLFGLLFTYVVCIWHAVISRFTYDVTLGALLDFWAFMSFVIVFILFHTMYGGFIAVQYLLRQKEVRAKEVKYEEKALKLLGSTWKSNRQQNKRHKRRPIRMSRVRAVIVPEPEPDVTFLMVDKDDM</sequence>
<evidence type="ECO:0000256" key="1">
    <source>
        <dbReference type="ARBA" id="ARBA00004141"/>
    </source>
</evidence>
<name>A0A210PFR0_MIZYE</name>
<dbReference type="SUPFAM" id="SSF90112">
    <property type="entry name" value="Neurotransmitter-gated ion-channel transmembrane pore"/>
    <property type="match status" value="1"/>
</dbReference>
<evidence type="ECO:0000256" key="2">
    <source>
        <dbReference type="ARBA" id="ARBA00022692"/>
    </source>
</evidence>
<evidence type="ECO:0000259" key="7">
    <source>
        <dbReference type="Pfam" id="PF02932"/>
    </source>
</evidence>
<dbReference type="GO" id="GO:0005230">
    <property type="term" value="F:extracellular ligand-gated monoatomic ion channel activity"/>
    <property type="evidence" value="ECO:0007669"/>
    <property type="project" value="InterPro"/>
</dbReference>
<dbReference type="EMBL" id="NEDP02076734">
    <property type="protein sequence ID" value="OWF35286.1"/>
    <property type="molecule type" value="Genomic_DNA"/>
</dbReference>
<keyword evidence="4 5" id="KW-0472">Membrane</keyword>
<dbReference type="InterPro" id="IPR036719">
    <property type="entry name" value="Neuro-gated_channel_TM_sf"/>
</dbReference>
<dbReference type="GO" id="GO:0004888">
    <property type="term" value="F:transmembrane signaling receptor activity"/>
    <property type="evidence" value="ECO:0007669"/>
    <property type="project" value="InterPro"/>
</dbReference>
<gene>
    <name evidence="8" type="ORF">KP79_PYT22790</name>
</gene>
<dbReference type="AlphaFoldDB" id="A0A210PFR0"/>
<feature type="domain" description="Neurotransmitter-gated ion-channel ligand-binding" evidence="6">
    <location>
        <begin position="3"/>
        <end position="177"/>
    </location>
</feature>
<dbReference type="Gene3D" id="2.70.170.10">
    <property type="entry name" value="Neurotransmitter-gated ion-channel ligand-binding domain"/>
    <property type="match status" value="1"/>
</dbReference>
<keyword evidence="2 5" id="KW-0812">Transmembrane</keyword>
<dbReference type="Pfam" id="PF02931">
    <property type="entry name" value="Neur_chan_LBD"/>
    <property type="match status" value="1"/>
</dbReference>
<dbReference type="FunFam" id="2.70.170.10:FF:000053">
    <property type="entry name" value="Predicted protein"/>
    <property type="match status" value="1"/>
</dbReference>
<comment type="subcellular location">
    <subcellularLocation>
        <location evidence="1">Membrane</location>
        <topology evidence="1">Multi-pass membrane protein</topology>
    </subcellularLocation>
</comment>